<name>A0AAV3S5F4_9EURY</name>
<dbReference type="RefSeq" id="WP_211312398.1">
    <property type="nucleotide sequence ID" value="NZ_BAAABL010000020.1"/>
</dbReference>
<dbReference type="Proteomes" id="UP001500837">
    <property type="component" value="Unassembled WGS sequence"/>
</dbReference>
<feature type="region of interest" description="Disordered" evidence="1">
    <location>
        <begin position="1"/>
        <end position="28"/>
    </location>
</feature>
<comment type="caution">
    <text evidence="3">The sequence shown here is derived from an EMBL/GenBank/DDBJ whole genome shotgun (WGS) entry which is preliminary data.</text>
</comment>
<dbReference type="AlphaFoldDB" id="A0AAV3S5F4"/>
<evidence type="ECO:0000256" key="2">
    <source>
        <dbReference type="SAM" id="Phobius"/>
    </source>
</evidence>
<evidence type="ECO:0000313" key="4">
    <source>
        <dbReference type="Proteomes" id="UP001500837"/>
    </source>
</evidence>
<reference evidence="3 4" key="1">
    <citation type="journal article" date="2019" name="Int. J. Syst. Evol. Microbiol.">
        <title>The Global Catalogue of Microorganisms (GCM) 10K type strain sequencing project: providing services to taxonomists for standard genome sequencing and annotation.</title>
        <authorList>
            <consortium name="The Broad Institute Genomics Platform"/>
            <consortium name="The Broad Institute Genome Sequencing Center for Infectious Disease"/>
            <person name="Wu L."/>
            <person name="Ma J."/>
        </authorList>
    </citation>
    <scope>NUCLEOTIDE SEQUENCE [LARGE SCALE GENOMIC DNA]</scope>
    <source>
        <strain evidence="3 4">JCM 16330</strain>
    </source>
</reference>
<dbReference type="EMBL" id="BAAABL010000020">
    <property type="protein sequence ID" value="GAA0291796.1"/>
    <property type="molecule type" value="Genomic_DNA"/>
</dbReference>
<accession>A0AAV3S5F4</accession>
<sequence>MPSIDTSDSRDAAPDPPDAAFDAADPPDAFDTKRGTARFEDGTFVVEDSVSGYARSLYRGYWRSDAWWRKAIFVGYVFWLVVAIGWSMQLLGRLVQRDADPIWAAGGAGVVAALLLALWLVNYLRGYRSPDRIALAEIESVSATRGETGLTRPRLVLTYRDGEATRKRRVNLPSLSMPDGDETYERAVAAFAERGFDVDR</sequence>
<proteinExistence type="predicted"/>
<feature type="compositionally biased region" description="Low complexity" evidence="1">
    <location>
        <begin position="18"/>
        <end position="28"/>
    </location>
</feature>
<feature type="transmembrane region" description="Helical" evidence="2">
    <location>
        <begin position="71"/>
        <end position="90"/>
    </location>
</feature>
<keyword evidence="2" id="KW-0812">Transmembrane</keyword>
<protein>
    <submittedName>
        <fullName evidence="3">Uncharacterized protein</fullName>
    </submittedName>
</protein>
<feature type="transmembrane region" description="Helical" evidence="2">
    <location>
        <begin position="102"/>
        <end position="124"/>
    </location>
</feature>
<keyword evidence="2" id="KW-1133">Transmembrane helix</keyword>
<evidence type="ECO:0000256" key="1">
    <source>
        <dbReference type="SAM" id="MobiDB-lite"/>
    </source>
</evidence>
<gene>
    <name evidence="3" type="ORF">GCM10009066_02860</name>
</gene>
<organism evidence="3 4">
    <name type="scientific">Halarchaeum salinum</name>
    <dbReference type="NCBI Taxonomy" id="489912"/>
    <lineage>
        <taxon>Archaea</taxon>
        <taxon>Methanobacteriati</taxon>
        <taxon>Methanobacteriota</taxon>
        <taxon>Stenosarchaea group</taxon>
        <taxon>Halobacteria</taxon>
        <taxon>Halobacteriales</taxon>
        <taxon>Halobacteriaceae</taxon>
    </lineage>
</organism>
<keyword evidence="2" id="KW-0472">Membrane</keyword>
<keyword evidence="4" id="KW-1185">Reference proteome</keyword>
<evidence type="ECO:0000313" key="3">
    <source>
        <dbReference type="EMBL" id="GAA0291796.1"/>
    </source>
</evidence>